<dbReference type="PANTHER" id="PTHR30086:SF20">
    <property type="entry name" value="ARGININE EXPORTER PROTEIN ARGO-RELATED"/>
    <property type="match status" value="1"/>
</dbReference>
<keyword evidence="2" id="KW-1003">Cell membrane</keyword>
<evidence type="ECO:0000256" key="2">
    <source>
        <dbReference type="ARBA" id="ARBA00022475"/>
    </source>
</evidence>
<sequence>MLTDRLLAYTVAVAILTLIPGADTMLVLRNALARGRLAGVATAFGIGSGLFVQATLSGLGLAAIVVKSAELYHIIKLAGALYLVGLGVWTIITTWRQRTVPEFHLPSGQERHAFVEGVLSNVLNPKVAVFYLAFLPQFIDPQDPVLLTALALTTIHFALSVIWFSTLTFVVAGVSRWLRQAAVRRRLNYATGAVLAALGMRMAVES</sequence>
<dbReference type="GO" id="GO:0015171">
    <property type="term" value="F:amino acid transmembrane transporter activity"/>
    <property type="evidence" value="ECO:0007669"/>
    <property type="project" value="TreeGrafter"/>
</dbReference>
<accession>A0A178LZ89</accession>
<keyword evidence="8" id="KW-1185">Reference proteome</keyword>
<dbReference type="GO" id="GO:0005886">
    <property type="term" value="C:plasma membrane"/>
    <property type="evidence" value="ECO:0007669"/>
    <property type="project" value="UniProtKB-SubCell"/>
</dbReference>
<keyword evidence="5 6" id="KW-0472">Membrane</keyword>
<dbReference type="RefSeq" id="WP_066790955.1">
    <property type="nucleotide sequence ID" value="NZ_LWQS01000094.1"/>
</dbReference>
<proteinExistence type="predicted"/>
<name>A0A178LZ89_9CHLR</name>
<evidence type="ECO:0000313" key="7">
    <source>
        <dbReference type="EMBL" id="OAN40265.1"/>
    </source>
</evidence>
<dbReference type="AlphaFoldDB" id="A0A178LZ89"/>
<dbReference type="PIRSF" id="PIRSF006324">
    <property type="entry name" value="LeuE"/>
    <property type="match status" value="1"/>
</dbReference>
<dbReference type="Pfam" id="PF01810">
    <property type="entry name" value="LysE"/>
    <property type="match status" value="1"/>
</dbReference>
<feature type="transmembrane region" description="Helical" evidence="6">
    <location>
        <begin position="187"/>
        <end position="204"/>
    </location>
</feature>
<evidence type="ECO:0000256" key="1">
    <source>
        <dbReference type="ARBA" id="ARBA00004651"/>
    </source>
</evidence>
<feature type="transmembrane region" description="Helical" evidence="6">
    <location>
        <begin position="6"/>
        <end position="28"/>
    </location>
</feature>
<evidence type="ECO:0000256" key="4">
    <source>
        <dbReference type="ARBA" id="ARBA00022989"/>
    </source>
</evidence>
<feature type="transmembrane region" description="Helical" evidence="6">
    <location>
        <begin position="71"/>
        <end position="92"/>
    </location>
</feature>
<dbReference type="Proteomes" id="UP000078287">
    <property type="component" value="Unassembled WGS sequence"/>
</dbReference>
<keyword evidence="4 6" id="KW-1133">Transmembrane helix</keyword>
<organism evidence="7 8">
    <name type="scientific">Chloroflexus islandicus</name>
    <dbReference type="NCBI Taxonomy" id="1707952"/>
    <lineage>
        <taxon>Bacteria</taxon>
        <taxon>Bacillati</taxon>
        <taxon>Chloroflexota</taxon>
        <taxon>Chloroflexia</taxon>
        <taxon>Chloroflexales</taxon>
        <taxon>Chloroflexineae</taxon>
        <taxon>Chloroflexaceae</taxon>
        <taxon>Chloroflexus</taxon>
    </lineage>
</organism>
<evidence type="ECO:0000256" key="3">
    <source>
        <dbReference type="ARBA" id="ARBA00022692"/>
    </source>
</evidence>
<evidence type="ECO:0000313" key="8">
    <source>
        <dbReference type="Proteomes" id="UP000078287"/>
    </source>
</evidence>
<evidence type="ECO:0000256" key="6">
    <source>
        <dbReference type="SAM" id="Phobius"/>
    </source>
</evidence>
<feature type="transmembrane region" description="Helical" evidence="6">
    <location>
        <begin position="40"/>
        <end position="65"/>
    </location>
</feature>
<dbReference type="InterPro" id="IPR001123">
    <property type="entry name" value="LeuE-type"/>
</dbReference>
<feature type="transmembrane region" description="Helical" evidence="6">
    <location>
        <begin position="146"/>
        <end position="175"/>
    </location>
</feature>
<dbReference type="PANTHER" id="PTHR30086">
    <property type="entry name" value="ARGININE EXPORTER PROTEIN ARGO"/>
    <property type="match status" value="1"/>
</dbReference>
<keyword evidence="3 6" id="KW-0812">Transmembrane</keyword>
<dbReference type="EMBL" id="LWQS01000094">
    <property type="protein sequence ID" value="OAN40265.1"/>
    <property type="molecule type" value="Genomic_DNA"/>
</dbReference>
<reference evidence="7 8" key="1">
    <citation type="submission" date="2016-04" db="EMBL/GenBank/DDBJ databases">
        <title>Chloroflexus islandicus sp. nov., a thermophilic filamentous anoxygenic phototrophic bacterium from geyser Strokkur (Iceland).</title>
        <authorList>
            <person name="Gaisin V.A."/>
            <person name="Kalashnikov A.M."/>
            <person name="Sukhacheva M.V."/>
            <person name="Grouzdev D.S."/>
            <person name="Ivanov T.M."/>
            <person name="Kuznetsov B."/>
            <person name="Gorlenko V.M."/>
        </authorList>
    </citation>
    <scope>NUCLEOTIDE SEQUENCE [LARGE SCALE GENOMIC DNA]</scope>
    <source>
        <strain evidence="8">isl-2</strain>
    </source>
</reference>
<protein>
    <submittedName>
        <fullName evidence="7">Lysine transporter LysE</fullName>
    </submittedName>
</protein>
<evidence type="ECO:0000256" key="5">
    <source>
        <dbReference type="ARBA" id="ARBA00023136"/>
    </source>
</evidence>
<dbReference type="OrthoDB" id="9784202at2"/>
<comment type="caution">
    <text evidence="7">The sequence shown here is derived from an EMBL/GenBank/DDBJ whole genome shotgun (WGS) entry which is preliminary data.</text>
</comment>
<comment type="subcellular location">
    <subcellularLocation>
        <location evidence="1">Cell membrane</location>
        <topology evidence="1">Multi-pass membrane protein</topology>
    </subcellularLocation>
</comment>
<gene>
    <name evidence="7" type="ORF">A6A03_19340</name>
</gene>